<protein>
    <submittedName>
        <fullName evidence="2">NurA domain-containing protein</fullName>
    </submittedName>
</protein>
<sequence>MDSESLGIVREMFEAVDQAVPREPTSQADHARQLFELLAREGGHVEAIGEPQYWRTRIDELGTWSDDPWAGATYGVDAGTTRPIEYNNGLVVDTAYAKTAVAGNDDGGEIERTGHITGVAYFDDDDSTLHAQTFDGDNVTAELIPFPQPAKEPRNIGKSVASVAQRMSESRQALASVESVDGPLFLDGAVLPLGIVYWLLLDYTGGRSPAGSWDVPADIVGNYIEVIDRQYERDQPVIGIVKTSSLSQLLSSLREKIASHNIRDDSGRLVSVPWTRDHQFMSEVLRFDDLEYLTYTSWFVQQSREIQGQHVEALEPISGRGRHGDAEAYRRAFCYVRLPKTGDLLRIEAPYLMVKDEDMREQMRLKALKEIAQRRGVPRAIHRADRLARISRENRDTIRDMIERTEYSYDHNWDGRWSDIEEDPEL</sequence>
<reference evidence="2 3" key="1">
    <citation type="submission" date="2017-09" db="EMBL/GenBank/DDBJ databases">
        <authorList>
            <person name="Ehlers B."/>
            <person name="Leendertz F.H."/>
        </authorList>
    </citation>
    <scope>NUCLEOTIDE SEQUENCE [LARGE SCALE GENOMIC DNA]</scope>
    <source>
        <strain evidence="2 3">DSM 27208</strain>
    </source>
</reference>
<dbReference type="OrthoDB" id="190207at2157"/>
<organism evidence="2 3">
    <name type="scientific">Natronoarchaeum philippinense</name>
    <dbReference type="NCBI Taxonomy" id="558529"/>
    <lineage>
        <taxon>Archaea</taxon>
        <taxon>Methanobacteriati</taxon>
        <taxon>Methanobacteriota</taxon>
        <taxon>Stenosarchaea group</taxon>
        <taxon>Halobacteria</taxon>
        <taxon>Halobacteriales</taxon>
        <taxon>Natronoarchaeaceae</taxon>
    </lineage>
</organism>
<evidence type="ECO:0000313" key="2">
    <source>
        <dbReference type="EMBL" id="SNZ12321.1"/>
    </source>
</evidence>
<dbReference type="SMART" id="SM00933">
    <property type="entry name" value="NurA"/>
    <property type="match status" value="1"/>
</dbReference>
<dbReference type="RefSeq" id="WP_097008570.1">
    <property type="nucleotide sequence ID" value="NZ_OBEJ01000002.1"/>
</dbReference>
<dbReference type="Pfam" id="PF09376">
    <property type="entry name" value="NurA"/>
    <property type="match status" value="1"/>
</dbReference>
<evidence type="ECO:0000313" key="3">
    <source>
        <dbReference type="Proteomes" id="UP000219453"/>
    </source>
</evidence>
<evidence type="ECO:0000259" key="1">
    <source>
        <dbReference type="SMART" id="SM00933"/>
    </source>
</evidence>
<name>A0A285NXE8_NATPI</name>
<dbReference type="InterPro" id="IPR018977">
    <property type="entry name" value="NurA_domain"/>
</dbReference>
<gene>
    <name evidence="2" type="ORF">SAMN06269185_1613</name>
</gene>
<accession>A0A285NXE8</accession>
<feature type="domain" description="NurA" evidence="1">
    <location>
        <begin position="71"/>
        <end position="390"/>
    </location>
</feature>
<keyword evidence="3" id="KW-1185">Reference proteome</keyword>
<dbReference type="AlphaFoldDB" id="A0A285NXE8"/>
<dbReference type="EMBL" id="OBEJ01000002">
    <property type="protein sequence ID" value="SNZ12321.1"/>
    <property type="molecule type" value="Genomic_DNA"/>
</dbReference>
<dbReference type="Proteomes" id="UP000219453">
    <property type="component" value="Unassembled WGS sequence"/>
</dbReference>
<proteinExistence type="predicted"/>